<keyword evidence="1" id="KW-0805">Transcription regulation</keyword>
<protein>
    <submittedName>
        <fullName evidence="5">GntR family transcriptional regulator</fullName>
    </submittedName>
</protein>
<dbReference type="PROSITE" id="PS50949">
    <property type="entry name" value="HTH_GNTR"/>
    <property type="match status" value="1"/>
</dbReference>
<evidence type="ECO:0000256" key="3">
    <source>
        <dbReference type="ARBA" id="ARBA00023163"/>
    </source>
</evidence>
<feature type="domain" description="HTH gntR-type" evidence="4">
    <location>
        <begin position="7"/>
        <end position="73"/>
    </location>
</feature>
<organism evidence="5 6">
    <name type="scientific">Actinomadura syzygii</name>
    <dbReference type="NCBI Taxonomy" id="1427538"/>
    <lineage>
        <taxon>Bacteria</taxon>
        <taxon>Bacillati</taxon>
        <taxon>Actinomycetota</taxon>
        <taxon>Actinomycetes</taxon>
        <taxon>Streptosporangiales</taxon>
        <taxon>Thermomonosporaceae</taxon>
        <taxon>Actinomadura</taxon>
    </lineage>
</organism>
<comment type="caution">
    <text evidence="5">The sequence shown here is derived from an EMBL/GenBank/DDBJ whole genome shotgun (WGS) entry which is preliminary data.</text>
</comment>
<dbReference type="PANTHER" id="PTHR43537:SF45">
    <property type="entry name" value="GNTR FAMILY REGULATORY PROTEIN"/>
    <property type="match status" value="1"/>
</dbReference>
<evidence type="ECO:0000256" key="1">
    <source>
        <dbReference type="ARBA" id="ARBA00023015"/>
    </source>
</evidence>
<dbReference type="OrthoDB" id="4120783at2"/>
<dbReference type="GO" id="GO:0003677">
    <property type="term" value="F:DNA binding"/>
    <property type="evidence" value="ECO:0007669"/>
    <property type="project" value="UniProtKB-KW"/>
</dbReference>
<evidence type="ECO:0000313" key="5">
    <source>
        <dbReference type="EMBL" id="TYC13181.1"/>
    </source>
</evidence>
<dbReference type="GO" id="GO:0003700">
    <property type="term" value="F:DNA-binding transcription factor activity"/>
    <property type="evidence" value="ECO:0007669"/>
    <property type="project" value="InterPro"/>
</dbReference>
<dbReference type="Gene3D" id="1.10.10.10">
    <property type="entry name" value="Winged helix-like DNA-binding domain superfamily/Winged helix DNA-binding domain"/>
    <property type="match status" value="1"/>
</dbReference>
<reference evidence="5 6" key="1">
    <citation type="submission" date="2019-08" db="EMBL/GenBank/DDBJ databases">
        <title>Actinomadura sp. nov. CYP1-5 isolated from mountain soil.</title>
        <authorList>
            <person name="Songsumanus A."/>
            <person name="Kuncharoen N."/>
            <person name="Kudo T."/>
            <person name="Yuki M."/>
            <person name="Igarashi Y."/>
            <person name="Tanasupawat S."/>
        </authorList>
    </citation>
    <scope>NUCLEOTIDE SEQUENCE [LARGE SCALE GENOMIC DNA]</scope>
    <source>
        <strain evidence="5 6">GKU157</strain>
    </source>
</reference>
<dbReference type="Gene3D" id="1.20.120.530">
    <property type="entry name" value="GntR ligand-binding domain-like"/>
    <property type="match status" value="1"/>
</dbReference>
<dbReference type="InterPro" id="IPR011711">
    <property type="entry name" value="GntR_C"/>
</dbReference>
<evidence type="ECO:0000259" key="4">
    <source>
        <dbReference type="PROSITE" id="PS50949"/>
    </source>
</evidence>
<dbReference type="InterPro" id="IPR000524">
    <property type="entry name" value="Tscrpt_reg_HTH_GntR"/>
</dbReference>
<evidence type="ECO:0000313" key="6">
    <source>
        <dbReference type="Proteomes" id="UP000322634"/>
    </source>
</evidence>
<dbReference type="SUPFAM" id="SSF48008">
    <property type="entry name" value="GntR ligand-binding domain-like"/>
    <property type="match status" value="1"/>
</dbReference>
<dbReference type="SMART" id="SM00895">
    <property type="entry name" value="FCD"/>
    <property type="match status" value="1"/>
</dbReference>
<dbReference type="EMBL" id="VSFF01000008">
    <property type="protein sequence ID" value="TYC13181.1"/>
    <property type="molecule type" value="Genomic_DNA"/>
</dbReference>
<dbReference type="PANTHER" id="PTHR43537">
    <property type="entry name" value="TRANSCRIPTIONAL REGULATOR, GNTR FAMILY"/>
    <property type="match status" value="1"/>
</dbReference>
<evidence type="ECO:0000256" key="2">
    <source>
        <dbReference type="ARBA" id="ARBA00023125"/>
    </source>
</evidence>
<dbReference type="AlphaFoldDB" id="A0A5D0U3H3"/>
<dbReference type="RefSeq" id="WP_148351875.1">
    <property type="nucleotide sequence ID" value="NZ_JBHSBF010000034.1"/>
</dbReference>
<dbReference type="SUPFAM" id="SSF46785">
    <property type="entry name" value="Winged helix' DNA-binding domain"/>
    <property type="match status" value="1"/>
</dbReference>
<dbReference type="Pfam" id="PF00392">
    <property type="entry name" value="GntR"/>
    <property type="match status" value="1"/>
</dbReference>
<gene>
    <name evidence="5" type="ORF">FXF65_22015</name>
</gene>
<dbReference type="SMART" id="SM00345">
    <property type="entry name" value="HTH_GNTR"/>
    <property type="match status" value="1"/>
</dbReference>
<keyword evidence="3" id="KW-0804">Transcription</keyword>
<proteinExistence type="predicted"/>
<keyword evidence="6" id="KW-1185">Reference proteome</keyword>
<accession>A0A5D0U3H3</accession>
<dbReference type="Proteomes" id="UP000322634">
    <property type="component" value="Unassembled WGS sequence"/>
</dbReference>
<name>A0A5D0U3H3_9ACTN</name>
<dbReference type="InterPro" id="IPR036390">
    <property type="entry name" value="WH_DNA-bd_sf"/>
</dbReference>
<dbReference type="Pfam" id="PF07729">
    <property type="entry name" value="FCD"/>
    <property type="match status" value="1"/>
</dbReference>
<keyword evidence="2" id="KW-0238">DNA-binding</keyword>
<dbReference type="InterPro" id="IPR036388">
    <property type="entry name" value="WH-like_DNA-bd_sf"/>
</dbReference>
<sequence length="223" mass="25189">MARVEDVGEQMSAYEVLRQAILEGELQPGVHLVELGLADRFGLGRTKIRDALIRLEHDGLAERRPRGLFVRERNPEQLLDIYDTRGVLEALAGRFAAERRTEHDLRTLNRLLAVFDELDPHDTEAVAANNAQFHRAIWRAAHNESLLDVLQRLDGHLRLWPRTMLAAPARYDEVRARHGAILDAIAARDAEQASALTTDHFRRNRELRVASLYVELGDVAGTG</sequence>
<dbReference type="InterPro" id="IPR008920">
    <property type="entry name" value="TF_FadR/GntR_C"/>
</dbReference>